<keyword evidence="3" id="KW-1185">Reference proteome</keyword>
<sequence length="205" mass="22367">MANSPENAQPARVESGWFRWLWRWTPLQFGVAVTVFGALRLVPAALVDPLLWVVLGVVALIIVVGFVLVFGALFSGRPASGSPPVDSAWERLSHTQRRGISRALRRGDPIEPEHHAVAARVAERSIRAALPQATAQGALGALWLVNGGHEDWWANPQTIAGLVFTALGAGFAWWVSRLRRSLTRLQAQQPIENGSHHLDDDTGNL</sequence>
<feature type="transmembrane region" description="Helical" evidence="1">
    <location>
        <begin position="158"/>
        <end position="176"/>
    </location>
</feature>
<feature type="transmembrane region" description="Helical" evidence="1">
    <location>
        <begin position="51"/>
        <end position="74"/>
    </location>
</feature>
<protein>
    <submittedName>
        <fullName evidence="2">Uncharacterized protein</fullName>
    </submittedName>
</protein>
<dbReference type="AlphaFoldDB" id="A0A4R1I3P7"/>
<name>A0A4R1I3P7_PSEEN</name>
<keyword evidence="1" id="KW-1133">Transmembrane helix</keyword>
<dbReference type="RefSeq" id="WP_132421049.1">
    <property type="nucleotide sequence ID" value="NZ_SMFZ01000001.1"/>
</dbReference>
<dbReference type="EMBL" id="SMFZ01000001">
    <property type="protein sequence ID" value="TCK24622.1"/>
    <property type="molecule type" value="Genomic_DNA"/>
</dbReference>
<comment type="caution">
    <text evidence="2">The sequence shown here is derived from an EMBL/GenBank/DDBJ whole genome shotgun (WGS) entry which is preliminary data.</text>
</comment>
<evidence type="ECO:0000256" key="1">
    <source>
        <dbReference type="SAM" id="Phobius"/>
    </source>
</evidence>
<keyword evidence="1" id="KW-0812">Transmembrane</keyword>
<feature type="transmembrane region" description="Helical" evidence="1">
    <location>
        <begin position="20"/>
        <end position="39"/>
    </location>
</feature>
<dbReference type="Proteomes" id="UP000295560">
    <property type="component" value="Unassembled WGS sequence"/>
</dbReference>
<evidence type="ECO:0000313" key="2">
    <source>
        <dbReference type="EMBL" id="TCK24622.1"/>
    </source>
</evidence>
<reference evidence="2 3" key="1">
    <citation type="submission" date="2019-03" db="EMBL/GenBank/DDBJ databases">
        <title>Sequencing the genomes of 1000 actinobacteria strains.</title>
        <authorList>
            <person name="Klenk H.-P."/>
        </authorList>
    </citation>
    <scope>NUCLEOTIDE SEQUENCE [LARGE SCALE GENOMIC DNA]</scope>
    <source>
        <strain evidence="2 3">DSM 44969</strain>
    </source>
</reference>
<organism evidence="2 3">
    <name type="scientific">Pseudonocardia endophytica</name>
    <dbReference type="NCBI Taxonomy" id="401976"/>
    <lineage>
        <taxon>Bacteria</taxon>
        <taxon>Bacillati</taxon>
        <taxon>Actinomycetota</taxon>
        <taxon>Actinomycetes</taxon>
        <taxon>Pseudonocardiales</taxon>
        <taxon>Pseudonocardiaceae</taxon>
        <taxon>Pseudonocardia</taxon>
    </lineage>
</organism>
<evidence type="ECO:0000313" key="3">
    <source>
        <dbReference type="Proteomes" id="UP000295560"/>
    </source>
</evidence>
<accession>A0A4R1I3P7</accession>
<keyword evidence="1" id="KW-0472">Membrane</keyword>
<gene>
    <name evidence="2" type="ORF">EV378_0397</name>
</gene>
<proteinExistence type="predicted"/>